<organism evidence="1 3">
    <name type="scientific">Candidatus Cryosericum odellii</name>
    <dbReference type="NCBI Taxonomy" id="2290917"/>
    <lineage>
        <taxon>Bacteria</taxon>
        <taxon>Pseudomonadati</taxon>
        <taxon>Caldisericota/Cryosericota group</taxon>
        <taxon>Candidatus Cryosericota</taxon>
        <taxon>Candidatus Cryosericia</taxon>
        <taxon>Candidatus Cryosericales</taxon>
        <taxon>Candidatus Cryosericaceae</taxon>
        <taxon>Candidatus Cryosericum</taxon>
    </lineage>
</organism>
<dbReference type="Proteomes" id="UP000266260">
    <property type="component" value="Unassembled WGS sequence"/>
</dbReference>
<protein>
    <submittedName>
        <fullName evidence="1">DUF3892 domain-containing protein</fullName>
    </submittedName>
</protein>
<dbReference type="InterPro" id="IPR024997">
    <property type="entry name" value="DUF3892"/>
</dbReference>
<evidence type="ECO:0000313" key="2">
    <source>
        <dbReference type="EMBL" id="RIE09660.1"/>
    </source>
</evidence>
<reference evidence="3 4" key="1">
    <citation type="submission" date="2018-09" db="EMBL/GenBank/DDBJ databases">
        <title>Discovery and Ecogenomic Context for Candidatus Cryosericales, a Global Caldiserica Order Active in Thawing Permafrost.</title>
        <authorList>
            <person name="Martinez M.A."/>
            <person name="Woodcroft B.J."/>
            <person name="Ignacio Espinoza J.C."/>
            <person name="Zayed A."/>
            <person name="Singleton C.M."/>
            <person name="Boyd J."/>
            <person name="Li Y.-F."/>
            <person name="Purvine S."/>
            <person name="Maughan H."/>
            <person name="Hodgkins S.B."/>
            <person name="Anderson D."/>
            <person name="Sederholm M."/>
            <person name="Temperton B."/>
            <person name="Saleska S.R."/>
            <person name="Tyson G.W."/>
            <person name="Rich V.I."/>
        </authorList>
    </citation>
    <scope>NUCLEOTIDE SEQUENCE [LARGE SCALE GENOMIC DNA]</scope>
    <source>
        <strain evidence="2 4">SMC5</strain>
        <strain evidence="1 3">SMC6</strain>
    </source>
</reference>
<dbReference type="Proteomes" id="UP000266489">
    <property type="component" value="Unassembled WGS sequence"/>
</dbReference>
<sequence length="97" mass="11060">MSEREITCINKDDGNHLNRYEGITHYGWRDEFGKTGRDGRQEMVDWVEKSNRAYVKGSGTKVYCMVVTSSQGTKFLQTYADGKETNNLLSLGECPTR</sequence>
<dbReference type="EMBL" id="QXIU01000166">
    <property type="protein sequence ID" value="RIE09660.1"/>
    <property type="molecule type" value="Genomic_DNA"/>
</dbReference>
<dbReference type="RefSeq" id="WP_119120123.1">
    <property type="nucleotide sequence ID" value="NZ_QXIT01000103.1"/>
</dbReference>
<dbReference type="Pfam" id="PF13031">
    <property type="entry name" value="DUF3892"/>
    <property type="match status" value="1"/>
</dbReference>
<dbReference type="OrthoDB" id="826539at2"/>
<gene>
    <name evidence="2" type="ORF">SMC5_06895</name>
    <name evidence="1" type="ORF">SMC6_06110</name>
</gene>
<dbReference type="AlphaFoldDB" id="A0A398D874"/>
<proteinExistence type="predicted"/>
<dbReference type="EMBL" id="QXIT01000103">
    <property type="protein sequence ID" value="RIE07551.1"/>
    <property type="molecule type" value="Genomic_DNA"/>
</dbReference>
<keyword evidence="3" id="KW-1185">Reference proteome</keyword>
<name>A0A398D874_9BACT</name>
<accession>A0A398D5A5</accession>
<comment type="caution">
    <text evidence="1">The sequence shown here is derived from an EMBL/GenBank/DDBJ whole genome shotgun (WGS) entry which is preliminary data.</text>
</comment>
<evidence type="ECO:0000313" key="3">
    <source>
        <dbReference type="Proteomes" id="UP000266260"/>
    </source>
</evidence>
<evidence type="ECO:0000313" key="4">
    <source>
        <dbReference type="Proteomes" id="UP000266489"/>
    </source>
</evidence>
<evidence type="ECO:0000313" key="1">
    <source>
        <dbReference type="EMBL" id="RIE07551.1"/>
    </source>
</evidence>
<accession>A0A398D874</accession>